<dbReference type="GO" id="GO:0004527">
    <property type="term" value="F:exonuclease activity"/>
    <property type="evidence" value="ECO:0007669"/>
    <property type="project" value="UniProtKB-KW"/>
</dbReference>
<dbReference type="Proteomes" id="UP000184212">
    <property type="component" value="Unassembled WGS sequence"/>
</dbReference>
<dbReference type="PROSITE" id="PS00697">
    <property type="entry name" value="DNA_LIGASE_A1"/>
    <property type="match status" value="1"/>
</dbReference>
<evidence type="ECO:0000313" key="24">
    <source>
        <dbReference type="Proteomes" id="UP000184212"/>
    </source>
</evidence>
<evidence type="ECO:0000256" key="15">
    <source>
        <dbReference type="ARBA" id="ARBA00023172"/>
    </source>
</evidence>
<dbReference type="Gene3D" id="3.30.470.30">
    <property type="entry name" value="DNA ligase/mRNA capping enzyme"/>
    <property type="match status" value="1"/>
</dbReference>
<keyword evidence="14" id="KW-0238">DNA-binding</keyword>
<evidence type="ECO:0000256" key="8">
    <source>
        <dbReference type="ARBA" id="ARBA00022741"/>
    </source>
</evidence>
<evidence type="ECO:0000256" key="9">
    <source>
        <dbReference type="ARBA" id="ARBA00022763"/>
    </source>
</evidence>
<dbReference type="InterPro" id="IPR016059">
    <property type="entry name" value="DNA_ligase_ATP-dep_CS"/>
</dbReference>
<dbReference type="AlphaFoldDB" id="A0A1M5VXK6"/>
<evidence type="ECO:0000256" key="14">
    <source>
        <dbReference type="ARBA" id="ARBA00023125"/>
    </source>
</evidence>
<dbReference type="GO" id="GO:0006310">
    <property type="term" value="P:DNA recombination"/>
    <property type="evidence" value="ECO:0007669"/>
    <property type="project" value="UniProtKB-KW"/>
</dbReference>
<keyword evidence="9" id="KW-0227">DNA damage</keyword>
<dbReference type="Gene3D" id="3.90.920.10">
    <property type="entry name" value="DNA primase, PRIM domain"/>
    <property type="match status" value="1"/>
</dbReference>
<dbReference type="CDD" id="cd07906">
    <property type="entry name" value="Adenylation_DNA_ligase_LigD_LigC"/>
    <property type="match status" value="1"/>
</dbReference>
<keyword evidence="10" id="KW-0378">Hydrolase</keyword>
<evidence type="ECO:0000256" key="20">
    <source>
        <dbReference type="ARBA" id="ARBA00034003"/>
    </source>
</evidence>
<dbReference type="GO" id="GO:0005524">
    <property type="term" value="F:ATP binding"/>
    <property type="evidence" value="ECO:0007669"/>
    <property type="project" value="UniProtKB-KW"/>
</dbReference>
<dbReference type="InterPro" id="IPR012310">
    <property type="entry name" value="DNA_ligase_ATP-dep_cent"/>
</dbReference>
<evidence type="ECO:0000256" key="10">
    <source>
        <dbReference type="ARBA" id="ARBA00022801"/>
    </source>
</evidence>
<dbReference type="Pfam" id="PF13298">
    <property type="entry name" value="LigD_N"/>
    <property type="match status" value="1"/>
</dbReference>
<keyword evidence="6" id="KW-0540">Nuclease</keyword>
<dbReference type="PANTHER" id="PTHR42705">
    <property type="entry name" value="BIFUNCTIONAL NON-HOMOLOGOUS END JOINING PROTEIN LIGD"/>
    <property type="match status" value="1"/>
</dbReference>
<evidence type="ECO:0000313" key="23">
    <source>
        <dbReference type="EMBL" id="SHH80039.1"/>
    </source>
</evidence>
<evidence type="ECO:0000256" key="7">
    <source>
        <dbReference type="ARBA" id="ARBA00022723"/>
    </source>
</evidence>
<evidence type="ECO:0000256" key="21">
    <source>
        <dbReference type="SAM" id="MobiDB-lite"/>
    </source>
</evidence>
<evidence type="ECO:0000256" key="16">
    <source>
        <dbReference type="ARBA" id="ARBA00023204"/>
    </source>
</evidence>
<evidence type="ECO:0000256" key="13">
    <source>
        <dbReference type="ARBA" id="ARBA00022932"/>
    </source>
</evidence>
<evidence type="ECO:0000256" key="11">
    <source>
        <dbReference type="ARBA" id="ARBA00022839"/>
    </source>
</evidence>
<gene>
    <name evidence="23" type="ORF">SAMN04488109_5506</name>
</gene>
<dbReference type="InterPro" id="IPR012309">
    <property type="entry name" value="DNA_ligase_ATP-dep_C"/>
</dbReference>
<evidence type="ECO:0000256" key="17">
    <source>
        <dbReference type="ARBA" id="ARBA00023211"/>
    </source>
</evidence>
<feature type="domain" description="ATP-dependent DNA ligase family profile" evidence="22">
    <location>
        <begin position="582"/>
        <end position="691"/>
    </location>
</feature>
<dbReference type="EMBL" id="FQWQ01000004">
    <property type="protein sequence ID" value="SHH80039.1"/>
    <property type="molecule type" value="Genomic_DNA"/>
</dbReference>
<keyword evidence="11" id="KW-0269">Exonuclease</keyword>
<dbReference type="CDD" id="cd07971">
    <property type="entry name" value="OBF_DNA_ligase_LigD"/>
    <property type="match status" value="1"/>
</dbReference>
<evidence type="ECO:0000256" key="19">
    <source>
        <dbReference type="ARBA" id="ARBA00029943"/>
    </source>
</evidence>
<dbReference type="InterPro" id="IPR012340">
    <property type="entry name" value="NA-bd_OB-fold"/>
</dbReference>
<keyword evidence="8" id="KW-0547">Nucleotide-binding</keyword>
<dbReference type="InterPro" id="IPR014144">
    <property type="entry name" value="LigD_PE_domain"/>
</dbReference>
<dbReference type="NCBIfam" id="TIGR02779">
    <property type="entry name" value="NHEJ_ligase_lig"/>
    <property type="match status" value="1"/>
</dbReference>
<keyword evidence="13" id="KW-0239">DNA-directed DNA polymerase</keyword>
<evidence type="ECO:0000256" key="6">
    <source>
        <dbReference type="ARBA" id="ARBA00022722"/>
    </source>
</evidence>
<dbReference type="Pfam" id="PF04679">
    <property type="entry name" value="DNA_ligase_A_C"/>
    <property type="match status" value="1"/>
</dbReference>
<dbReference type="SUPFAM" id="SSF50249">
    <property type="entry name" value="Nucleic acid-binding proteins"/>
    <property type="match status" value="1"/>
</dbReference>
<evidence type="ECO:0000256" key="2">
    <source>
        <dbReference type="ARBA" id="ARBA00012727"/>
    </source>
</evidence>
<keyword evidence="17" id="KW-0464">Manganese</keyword>
<dbReference type="PANTHER" id="PTHR42705:SF2">
    <property type="entry name" value="BIFUNCTIONAL NON-HOMOLOGOUS END JOINING PROTEIN LIGD"/>
    <property type="match status" value="1"/>
</dbReference>
<dbReference type="PROSITE" id="PS50160">
    <property type="entry name" value="DNA_LIGASE_A3"/>
    <property type="match status" value="1"/>
</dbReference>
<dbReference type="InterPro" id="IPR014145">
    <property type="entry name" value="LigD_pol_dom"/>
</dbReference>
<dbReference type="Gene3D" id="3.30.1490.70">
    <property type="match status" value="1"/>
</dbReference>
<dbReference type="GO" id="GO:0003677">
    <property type="term" value="F:DNA binding"/>
    <property type="evidence" value="ECO:0007669"/>
    <property type="project" value="UniProtKB-KW"/>
</dbReference>
<dbReference type="NCBIfam" id="TIGR02778">
    <property type="entry name" value="ligD_pol"/>
    <property type="match status" value="1"/>
</dbReference>
<dbReference type="InterPro" id="IPR014146">
    <property type="entry name" value="LigD_ligase_dom"/>
</dbReference>
<proteinExistence type="predicted"/>
<dbReference type="STRING" id="947013.SAMN04488109_5506"/>
<dbReference type="CDD" id="cd04861">
    <property type="entry name" value="LigD_Pol_like"/>
    <property type="match status" value="1"/>
</dbReference>
<dbReference type="InterPro" id="IPR052171">
    <property type="entry name" value="NHEJ_LigD"/>
</dbReference>
<organism evidence="23 24">
    <name type="scientific">Chryseolinea serpens</name>
    <dbReference type="NCBI Taxonomy" id="947013"/>
    <lineage>
        <taxon>Bacteria</taxon>
        <taxon>Pseudomonadati</taxon>
        <taxon>Bacteroidota</taxon>
        <taxon>Cytophagia</taxon>
        <taxon>Cytophagales</taxon>
        <taxon>Fulvivirgaceae</taxon>
        <taxon>Chryseolinea</taxon>
    </lineage>
</organism>
<evidence type="ECO:0000259" key="22">
    <source>
        <dbReference type="PROSITE" id="PS50160"/>
    </source>
</evidence>
<keyword evidence="15" id="KW-0233">DNA recombination</keyword>
<evidence type="ECO:0000256" key="3">
    <source>
        <dbReference type="ARBA" id="ARBA00022598"/>
    </source>
</evidence>
<evidence type="ECO:0000256" key="12">
    <source>
        <dbReference type="ARBA" id="ARBA00022840"/>
    </source>
</evidence>
<dbReference type="GO" id="GO:0006281">
    <property type="term" value="P:DNA repair"/>
    <property type="evidence" value="ECO:0007669"/>
    <property type="project" value="UniProtKB-KW"/>
</dbReference>
<dbReference type="SUPFAM" id="SSF56091">
    <property type="entry name" value="DNA ligase/mRNA capping enzyme, catalytic domain"/>
    <property type="match status" value="1"/>
</dbReference>
<keyword evidence="18" id="KW-0511">Multifunctional enzyme</keyword>
<comment type="catalytic activity">
    <reaction evidence="20">
        <text>ATP + (deoxyribonucleotide)n-3'-hydroxyl + 5'-phospho-(deoxyribonucleotide)m = (deoxyribonucleotide)n+m + AMP + diphosphate.</text>
        <dbReference type="EC" id="6.5.1.1"/>
    </reaction>
</comment>
<keyword evidence="7" id="KW-0479">Metal-binding</keyword>
<sequence length="775" mass="88162">MAKRKSQWAQVGKREVELSNLEKVLFPEDHIVKAEVIEYYLKIAPTLLNYANGRALTLIRYPDGITGESFYQKNRPEWAPQWIEFVTLGKEKKDYIIATEPALLVWLANLASLELHQLHSRKPSYDLPDYMVFDLDPPEGYSFPKLIPIALSLRTVLESYGYTPFVKTTGGKGLHICCPIEATHDFHTVFEAAQDIAKPFVEKYPNDVTLQIKKDARKGRVLVDIFRIRSGQSIVSAYSLRGRNGAPVSMPLTWDELEHVKSPLEFNIHTAVEKVVRDGDAWQGFDAYAVPIHTHRPKPTAKKKNINPAGTKHKSPEQLEAYTKKRDFTKTPEPAGATPDAVGSKFVVHRHHASRLHYDLRLEKDGVLKSWAVPKGLPPYPGVKRLAVQTEDHPLEYLTFDGAIPKGQYGAGDMWIYALGKYQITKDKKDGFYFRLNSKEVNGEYRIHKMKEKEWLLERVDQPQVDYLHQDIEPMLADQDAVVPKGEGYLYEIKWDGIRALITLEDGHIKIKTRNQRDVTAQFPELQIGEKAFRATNALFDAEIVCLDPAGKPIFKRVINRLMSTGETNIQKLTKSNPAFCYIFDCLYLDGRALVNEPLIRRKEWLADTIRPETPYRVSEHVDDGPSLLEAAREHNLEGIMAKRADSKYMPGRRTDLWLKVKIRESAEAVIIGFTPGKGNRGATFGALHIAERIGKELHYRGKVGTGFDDATMKEISEVLKKVETTPKPEVTGKLLDEKISTWLEPVTVAEISYSKLTPDNMFREPVFIRLRPDL</sequence>
<dbReference type="Pfam" id="PF01068">
    <property type="entry name" value="DNA_ligase_A_M"/>
    <property type="match status" value="1"/>
</dbReference>
<evidence type="ECO:0000256" key="1">
    <source>
        <dbReference type="ARBA" id="ARBA00001936"/>
    </source>
</evidence>
<keyword evidence="24" id="KW-1185">Reference proteome</keyword>
<dbReference type="RefSeq" id="WP_073141003.1">
    <property type="nucleotide sequence ID" value="NZ_FQWQ01000004.1"/>
</dbReference>
<dbReference type="GO" id="GO:0003910">
    <property type="term" value="F:DNA ligase (ATP) activity"/>
    <property type="evidence" value="ECO:0007669"/>
    <property type="project" value="UniProtKB-EC"/>
</dbReference>
<reference evidence="23 24" key="1">
    <citation type="submission" date="2016-11" db="EMBL/GenBank/DDBJ databases">
        <authorList>
            <person name="Jaros S."/>
            <person name="Januszkiewicz K."/>
            <person name="Wedrychowicz H."/>
        </authorList>
    </citation>
    <scope>NUCLEOTIDE SEQUENCE [LARGE SCALE GENOMIC DNA]</scope>
    <source>
        <strain evidence="23 24">DSM 24574</strain>
    </source>
</reference>
<accession>A0A1M5VXK6</accession>
<name>A0A1M5VXK6_9BACT</name>
<evidence type="ECO:0000256" key="4">
    <source>
        <dbReference type="ARBA" id="ARBA00022679"/>
    </source>
</evidence>
<keyword evidence="12" id="KW-0067">ATP-binding</keyword>
<comment type="cofactor">
    <cofactor evidence="1">
        <name>Mn(2+)</name>
        <dbReference type="ChEBI" id="CHEBI:29035"/>
    </cofactor>
</comment>
<dbReference type="OrthoDB" id="9802472at2"/>
<dbReference type="GO" id="GO:0003887">
    <property type="term" value="F:DNA-directed DNA polymerase activity"/>
    <property type="evidence" value="ECO:0007669"/>
    <property type="project" value="UniProtKB-KW"/>
</dbReference>
<dbReference type="Gene3D" id="2.40.50.140">
    <property type="entry name" value="Nucleic acid-binding proteins"/>
    <property type="match status" value="1"/>
</dbReference>
<evidence type="ECO:0000256" key="5">
    <source>
        <dbReference type="ARBA" id="ARBA00022695"/>
    </source>
</evidence>
<dbReference type="NCBIfam" id="TIGR02777">
    <property type="entry name" value="LigD_PE_dom"/>
    <property type="match status" value="1"/>
</dbReference>
<dbReference type="Pfam" id="PF21686">
    <property type="entry name" value="LigD_Prim-Pol"/>
    <property type="match status" value="1"/>
</dbReference>
<feature type="region of interest" description="Disordered" evidence="21">
    <location>
        <begin position="297"/>
        <end position="317"/>
    </location>
</feature>
<dbReference type="EC" id="6.5.1.1" evidence="2"/>
<evidence type="ECO:0000256" key="18">
    <source>
        <dbReference type="ARBA" id="ARBA00023268"/>
    </source>
</evidence>
<keyword evidence="16" id="KW-0234">DNA repair</keyword>
<protein>
    <recommendedName>
        <fullName evidence="2">DNA ligase (ATP)</fullName>
        <ecNumber evidence="2">6.5.1.1</ecNumber>
    </recommendedName>
    <alternativeName>
        <fullName evidence="19">NHEJ DNA polymerase</fullName>
    </alternativeName>
</protein>
<dbReference type="GO" id="GO:0046872">
    <property type="term" value="F:metal ion binding"/>
    <property type="evidence" value="ECO:0007669"/>
    <property type="project" value="UniProtKB-KW"/>
</dbReference>
<keyword evidence="3" id="KW-0436">Ligase</keyword>
<keyword evidence="4" id="KW-0808">Transferase</keyword>
<keyword evidence="5" id="KW-0548">Nucleotidyltransferase</keyword>